<dbReference type="InterPro" id="IPR011034">
    <property type="entry name" value="Formyl_transferase-like_C_sf"/>
</dbReference>
<dbReference type="Gene3D" id="3.10.300.10">
    <property type="entry name" value="Methylpurine-DNA glycosylase (MPG)"/>
    <property type="match status" value="1"/>
</dbReference>
<accession>A0A368KHN6</accession>
<dbReference type="AlphaFoldDB" id="A0A368KHN6"/>
<dbReference type="FunFam" id="3.10.300.10:FF:000001">
    <property type="entry name" value="Putative 3-methyladenine DNA glycosylase"/>
    <property type="match status" value="1"/>
</dbReference>
<organism evidence="6 7">
    <name type="scientific">Rhodanobacter denitrificans</name>
    <dbReference type="NCBI Taxonomy" id="666685"/>
    <lineage>
        <taxon>Bacteria</taxon>
        <taxon>Pseudomonadati</taxon>
        <taxon>Pseudomonadota</taxon>
        <taxon>Gammaproteobacteria</taxon>
        <taxon>Lysobacterales</taxon>
        <taxon>Rhodanobacteraceae</taxon>
        <taxon>Rhodanobacter</taxon>
    </lineage>
</organism>
<proteinExistence type="inferred from homology"/>
<evidence type="ECO:0000256" key="2">
    <source>
        <dbReference type="ARBA" id="ARBA00022763"/>
    </source>
</evidence>
<comment type="caution">
    <text evidence="6">The sequence shown here is derived from an EMBL/GenBank/DDBJ whole genome shotgun (WGS) entry which is preliminary data.</text>
</comment>
<protein>
    <recommendedName>
        <fullName evidence="5">Putative 3-methyladenine DNA glycosylase</fullName>
        <ecNumber evidence="5">3.2.2.-</ecNumber>
    </recommendedName>
</protein>
<dbReference type="GO" id="GO:0003905">
    <property type="term" value="F:alkylbase DNA N-glycosylase activity"/>
    <property type="evidence" value="ECO:0007669"/>
    <property type="project" value="InterPro"/>
</dbReference>
<sequence length="196" mass="21019">MAERAVTLDREFYRRDPRAVAPDLLNKVLLNADGRSGRIVETEAYCGAADAAAHSWRGRTARNATMFGAPGLLYVYFTYGIHWCCNPVCGEEGEGVAVLLRALAPLTGLAAMRAARPGCRSDRDLCRGPARLCQAMGIGRAQDGIDLVDGAGGFSIVDDGVPPPAAPVATARVGISRAVEQPWRWYVPGDPHVSRR</sequence>
<dbReference type="NCBIfam" id="NF002003">
    <property type="entry name" value="PRK00802.1-3"/>
    <property type="match status" value="1"/>
</dbReference>
<dbReference type="EMBL" id="QFWQ01000004">
    <property type="protein sequence ID" value="RCS30495.1"/>
    <property type="molecule type" value="Genomic_DNA"/>
</dbReference>
<dbReference type="RefSeq" id="WP_114341505.1">
    <property type="nucleotide sequence ID" value="NZ_QFWQ01000004.1"/>
</dbReference>
<dbReference type="Pfam" id="PF02245">
    <property type="entry name" value="Pur_DNA_glyco"/>
    <property type="match status" value="1"/>
</dbReference>
<name>A0A368KHN6_9GAMM</name>
<dbReference type="OrthoDB" id="9794313at2"/>
<keyword evidence="3 5" id="KW-0378">Hydrolase</keyword>
<evidence type="ECO:0000313" key="6">
    <source>
        <dbReference type="EMBL" id="RCS30495.1"/>
    </source>
</evidence>
<dbReference type="PANTHER" id="PTHR10429">
    <property type="entry name" value="DNA-3-METHYLADENINE GLYCOSYLASE"/>
    <property type="match status" value="1"/>
</dbReference>
<dbReference type="GO" id="GO:0003677">
    <property type="term" value="F:DNA binding"/>
    <property type="evidence" value="ECO:0007669"/>
    <property type="project" value="InterPro"/>
</dbReference>
<dbReference type="GO" id="GO:0006284">
    <property type="term" value="P:base-excision repair"/>
    <property type="evidence" value="ECO:0007669"/>
    <property type="project" value="InterPro"/>
</dbReference>
<keyword evidence="4 5" id="KW-0234">DNA repair</keyword>
<gene>
    <name evidence="6" type="ORF">DEO45_06625</name>
</gene>
<dbReference type="HAMAP" id="MF_00527">
    <property type="entry name" value="3MGH"/>
    <property type="match status" value="1"/>
</dbReference>
<dbReference type="CDD" id="cd00540">
    <property type="entry name" value="AAG"/>
    <property type="match status" value="1"/>
</dbReference>
<evidence type="ECO:0000256" key="4">
    <source>
        <dbReference type="ARBA" id="ARBA00023204"/>
    </source>
</evidence>
<dbReference type="InterPro" id="IPR036995">
    <property type="entry name" value="MPG_sf"/>
</dbReference>
<evidence type="ECO:0000256" key="5">
    <source>
        <dbReference type="HAMAP-Rule" id="MF_00527"/>
    </source>
</evidence>
<dbReference type="InterPro" id="IPR003180">
    <property type="entry name" value="MPG"/>
</dbReference>
<reference evidence="6 7" key="1">
    <citation type="submission" date="2018-05" db="EMBL/GenBank/DDBJ databases">
        <title>Draft genome sequence of Rhodanobacter denitrificans Yn1 isolated from gold copper mine.</title>
        <authorList>
            <person name="Yang N."/>
            <person name="Mazhar H.S."/>
            <person name="Rensing C."/>
        </authorList>
    </citation>
    <scope>NUCLEOTIDE SEQUENCE [LARGE SCALE GENOMIC DNA]</scope>
    <source>
        <strain evidence="6 7">Yn1</strain>
    </source>
</reference>
<comment type="similarity">
    <text evidence="1 5">Belongs to the DNA glycosylase MPG family.</text>
</comment>
<evidence type="ECO:0000313" key="7">
    <source>
        <dbReference type="Proteomes" id="UP000252387"/>
    </source>
</evidence>
<evidence type="ECO:0000256" key="3">
    <source>
        <dbReference type="ARBA" id="ARBA00022801"/>
    </source>
</evidence>
<dbReference type="NCBIfam" id="TIGR00567">
    <property type="entry name" value="3mg"/>
    <property type="match status" value="1"/>
</dbReference>
<dbReference type="SUPFAM" id="SSF50486">
    <property type="entry name" value="FMT C-terminal domain-like"/>
    <property type="match status" value="1"/>
</dbReference>
<evidence type="ECO:0000256" key="1">
    <source>
        <dbReference type="ARBA" id="ARBA00009232"/>
    </source>
</evidence>
<dbReference type="Proteomes" id="UP000252387">
    <property type="component" value="Unassembled WGS sequence"/>
</dbReference>
<keyword evidence="7" id="KW-1185">Reference proteome</keyword>
<keyword evidence="2 5" id="KW-0227">DNA damage</keyword>
<dbReference type="EC" id="3.2.2.-" evidence="5"/>
<dbReference type="PANTHER" id="PTHR10429:SF0">
    <property type="entry name" value="DNA-3-METHYLADENINE GLYCOSYLASE"/>
    <property type="match status" value="1"/>
</dbReference>